<dbReference type="EMBL" id="OZ019895">
    <property type="protein sequence ID" value="CAK9218633.1"/>
    <property type="molecule type" value="Genomic_DNA"/>
</dbReference>
<keyword evidence="2" id="KW-1185">Reference proteome</keyword>
<organism evidence="1 2">
    <name type="scientific">Sphagnum troendelagicum</name>
    <dbReference type="NCBI Taxonomy" id="128251"/>
    <lineage>
        <taxon>Eukaryota</taxon>
        <taxon>Viridiplantae</taxon>
        <taxon>Streptophyta</taxon>
        <taxon>Embryophyta</taxon>
        <taxon>Bryophyta</taxon>
        <taxon>Sphagnophytina</taxon>
        <taxon>Sphagnopsida</taxon>
        <taxon>Sphagnales</taxon>
        <taxon>Sphagnaceae</taxon>
        <taxon>Sphagnum</taxon>
    </lineage>
</organism>
<evidence type="ECO:0000313" key="1">
    <source>
        <dbReference type="EMBL" id="CAK9218633.1"/>
    </source>
</evidence>
<protein>
    <submittedName>
        <fullName evidence="1">Uncharacterized protein</fullName>
    </submittedName>
</protein>
<proteinExistence type="predicted"/>
<dbReference type="Proteomes" id="UP001497512">
    <property type="component" value="Chromosome 3"/>
</dbReference>
<name>A0ABP0UDQ7_9BRYO</name>
<evidence type="ECO:0000313" key="2">
    <source>
        <dbReference type="Proteomes" id="UP001497512"/>
    </source>
</evidence>
<gene>
    <name evidence="1" type="ORF">CSSPTR1EN2_LOCUS14082</name>
</gene>
<sequence>MATPDESATFFASFMDILCQLCENYKKFQQNLGQMRQLFKRLDAAHHGTDGNENISTSQRGDANLEANFLESELPGLSSDHTPVITGNISTSQGGDANLEANFLESELPGLSSDHTPVITGNISTSQGGDANFEANFLESELPGLSSDHTPVITGNISTSQGGDANFEANFLEFELPGLSSDYTPESYPVITEPAPADSRMANSQGTNEGEQITLNLSVTAWSTEEIRVPDELEETEMEIQVPDELDETEMEIQVPDELEETEMEIQVPDELEETQMEIQVSDELEETWMQEDETMFFEAYLDYLEIQMKEDA</sequence>
<accession>A0ABP0UDQ7</accession>
<reference evidence="1" key="1">
    <citation type="submission" date="2024-02" db="EMBL/GenBank/DDBJ databases">
        <authorList>
            <consortium name="ELIXIR-Norway"/>
            <consortium name="Elixir Norway"/>
        </authorList>
    </citation>
    <scope>NUCLEOTIDE SEQUENCE</scope>
</reference>